<evidence type="ECO:0000313" key="1">
    <source>
        <dbReference type="EMBL" id="QJA61567.1"/>
    </source>
</evidence>
<accession>A0A6M3IX01</accession>
<name>A0A6M3IX01_9ZZZZ</name>
<proteinExistence type="predicted"/>
<dbReference type="AlphaFoldDB" id="A0A6M3IX01"/>
<dbReference type="EMBL" id="MT141445">
    <property type="protein sequence ID" value="QJA61567.1"/>
    <property type="molecule type" value="Genomic_DNA"/>
</dbReference>
<sequence>MSLLSMFGWRKRESLQVTHKAFWSAVLPLLTAILPTALSVGSQFLPKPKNTNESGGETVETMPDYQRKLIEQLSDWASTNLTKFNPGEAYSGKYTASASPFEKTGMDILSKYLSGPGTGGLFGQAEKQVSDTLFGKYADPNTSPFIQAMSKLSSKNYKELIDKARARAGSRGAYYTTKSMEEESKIGGNVMDQLNALIGQFSQNERQNMLNSVSTAANLDKYKNIDIPGSKLSAAFGYGALPRTLEQADLEAQYNDYKRQRTEMVLPLQTAMGVSRLNISPNMVSPIQQTDSPLTKIMQMAGGLNWAGTQQPGASASNFWNLFS</sequence>
<gene>
    <name evidence="1" type="ORF">MM415B00921_0020</name>
</gene>
<reference evidence="1" key="1">
    <citation type="submission" date="2020-03" db="EMBL/GenBank/DDBJ databases">
        <title>The deep terrestrial virosphere.</title>
        <authorList>
            <person name="Holmfeldt K."/>
            <person name="Nilsson E."/>
            <person name="Simone D."/>
            <person name="Lopez-Fernandez M."/>
            <person name="Wu X."/>
            <person name="de Brujin I."/>
            <person name="Lundin D."/>
            <person name="Andersson A."/>
            <person name="Bertilsson S."/>
            <person name="Dopson M."/>
        </authorList>
    </citation>
    <scope>NUCLEOTIDE SEQUENCE</scope>
    <source>
        <strain evidence="1">MM415B00921</strain>
    </source>
</reference>
<protein>
    <submittedName>
        <fullName evidence="1">Uncharacterized protein</fullName>
    </submittedName>
</protein>
<organism evidence="1">
    <name type="scientific">viral metagenome</name>
    <dbReference type="NCBI Taxonomy" id="1070528"/>
    <lineage>
        <taxon>unclassified sequences</taxon>
        <taxon>metagenomes</taxon>
        <taxon>organismal metagenomes</taxon>
    </lineage>
</organism>